<keyword evidence="4" id="KW-1185">Reference proteome</keyword>
<evidence type="ECO:0000259" key="2">
    <source>
        <dbReference type="Pfam" id="PF21056"/>
    </source>
</evidence>
<dbReference type="AlphaFoldDB" id="A0AAV2ZGA5"/>
<name>A0AAV2ZGA5_9STRA</name>
<dbReference type="InterPro" id="IPR048324">
    <property type="entry name" value="ZSWIM1-3_RNaseH-like"/>
</dbReference>
<protein>
    <recommendedName>
        <fullName evidence="2">ZSWIM1/3 RNaseH-like domain-containing protein</fullName>
    </recommendedName>
</protein>
<evidence type="ECO:0000313" key="4">
    <source>
        <dbReference type="Proteomes" id="UP001146120"/>
    </source>
</evidence>
<feature type="domain" description="ZSWIM1/3 RNaseH-like" evidence="2">
    <location>
        <begin position="106"/>
        <end position="154"/>
    </location>
</feature>
<dbReference type="PANTHER" id="PTHR31569:SF4">
    <property type="entry name" value="SWIM-TYPE DOMAIN-CONTAINING PROTEIN"/>
    <property type="match status" value="1"/>
</dbReference>
<evidence type="ECO:0000313" key="3">
    <source>
        <dbReference type="EMBL" id="DBA04795.1"/>
    </source>
</evidence>
<feature type="compositionally biased region" description="Basic and acidic residues" evidence="1">
    <location>
        <begin position="31"/>
        <end position="43"/>
    </location>
</feature>
<accession>A0AAV2ZGA5</accession>
<proteinExistence type="predicted"/>
<feature type="region of interest" description="Disordered" evidence="1">
    <location>
        <begin position="24"/>
        <end position="43"/>
    </location>
</feature>
<reference evidence="3" key="2">
    <citation type="journal article" date="2023" name="Microbiol Resour">
        <title>Decontamination and Annotation of the Draft Genome Sequence of the Oomycete Lagenidium giganteum ARSEF 373.</title>
        <authorList>
            <person name="Morgan W.R."/>
            <person name="Tartar A."/>
        </authorList>
    </citation>
    <scope>NUCLEOTIDE SEQUENCE</scope>
    <source>
        <strain evidence="3">ARSEF 373</strain>
    </source>
</reference>
<organism evidence="3 4">
    <name type="scientific">Lagenidium giganteum</name>
    <dbReference type="NCBI Taxonomy" id="4803"/>
    <lineage>
        <taxon>Eukaryota</taxon>
        <taxon>Sar</taxon>
        <taxon>Stramenopiles</taxon>
        <taxon>Oomycota</taxon>
        <taxon>Peronosporomycetes</taxon>
        <taxon>Pythiales</taxon>
        <taxon>Pythiaceae</taxon>
    </lineage>
</organism>
<sequence length="312" mass="36021">MALRGVKNPNVLKTIEILRKAGTTRGKYSRTRRESKNEADAGVTENDRMVRRLTKFQDPSTENVVSINENSTGDTAVISISSEHMRSVFARFPELLLVDCTHQTKVYHSLIERNSNLHMKQTLAHFKRVNEAWDQVRVIMVEKDLNEIEVLREAIIADLLFHVIAYLKEVVRDHQRYGCFSSSDIEDRDFACHGMTYANTPDQYTLHRRAFCSLAGGDASALWKYFTSNWNNCQDMCLLDLPTFGVHTNNHFDSRFGKIKNEVSSKMPMHNCLKILINMEQRTCVKMPGAATRRWVPTRTIPTTNIWQRFFT</sequence>
<dbReference type="PANTHER" id="PTHR31569">
    <property type="entry name" value="SWIM-TYPE DOMAIN-CONTAINING PROTEIN"/>
    <property type="match status" value="1"/>
</dbReference>
<gene>
    <name evidence="3" type="ORF">N0F65_004432</name>
</gene>
<dbReference type="EMBL" id="DAKRPA010000005">
    <property type="protein sequence ID" value="DBA04795.1"/>
    <property type="molecule type" value="Genomic_DNA"/>
</dbReference>
<dbReference type="Pfam" id="PF21056">
    <property type="entry name" value="ZSWIM1-3_RNaseH-like"/>
    <property type="match status" value="1"/>
</dbReference>
<dbReference type="InterPro" id="IPR052579">
    <property type="entry name" value="Zinc_finger_SWIM"/>
</dbReference>
<evidence type="ECO:0000256" key="1">
    <source>
        <dbReference type="SAM" id="MobiDB-lite"/>
    </source>
</evidence>
<dbReference type="Proteomes" id="UP001146120">
    <property type="component" value="Unassembled WGS sequence"/>
</dbReference>
<comment type="caution">
    <text evidence="3">The sequence shown here is derived from an EMBL/GenBank/DDBJ whole genome shotgun (WGS) entry which is preliminary data.</text>
</comment>
<reference evidence="3" key="1">
    <citation type="submission" date="2022-11" db="EMBL/GenBank/DDBJ databases">
        <authorList>
            <person name="Morgan W.R."/>
            <person name="Tartar A."/>
        </authorList>
    </citation>
    <scope>NUCLEOTIDE SEQUENCE</scope>
    <source>
        <strain evidence="3">ARSEF 373</strain>
    </source>
</reference>